<proteinExistence type="predicted"/>
<dbReference type="InterPro" id="IPR052439">
    <property type="entry name" value="F-box/Kelch-repeat"/>
</dbReference>
<comment type="caution">
    <text evidence="3">The sequence shown here is derived from an EMBL/GenBank/DDBJ whole genome shotgun (WGS) entry which is preliminary data.</text>
</comment>
<dbReference type="EMBL" id="JAHRHJ020003813">
    <property type="protein sequence ID" value="KAH9289072.1"/>
    <property type="molecule type" value="Genomic_DNA"/>
</dbReference>
<feature type="non-terminal residue" evidence="3">
    <location>
        <position position="1"/>
    </location>
</feature>
<evidence type="ECO:0000256" key="1">
    <source>
        <dbReference type="ARBA" id="ARBA00022441"/>
    </source>
</evidence>
<keyword evidence="4" id="KW-1185">Reference proteome</keyword>
<organism evidence="3 4">
    <name type="scientific">Taxus chinensis</name>
    <name type="common">Chinese yew</name>
    <name type="synonym">Taxus wallichiana var. chinensis</name>
    <dbReference type="NCBI Taxonomy" id="29808"/>
    <lineage>
        <taxon>Eukaryota</taxon>
        <taxon>Viridiplantae</taxon>
        <taxon>Streptophyta</taxon>
        <taxon>Embryophyta</taxon>
        <taxon>Tracheophyta</taxon>
        <taxon>Spermatophyta</taxon>
        <taxon>Pinopsida</taxon>
        <taxon>Pinidae</taxon>
        <taxon>Conifers II</taxon>
        <taxon>Cupressales</taxon>
        <taxon>Taxaceae</taxon>
        <taxon>Taxus</taxon>
    </lineage>
</organism>
<sequence length="326" mass="36889">YPQRNFSSEMPGAGSDRVGLYEELWHACVGPLVTVPHFGERVFYFPQGHIEQVRNHTLGIWNWLSVEASTNSGADRQMPMYNFPSKILCRLINVQLKGLYSISSLATMLDGRGGCFLPQILPSSREQLEQQQHWYLMTCLFELQKIKGSSPVGDKGKEREFQPPLKVRKLENTRSLYSSRQFTFSAQSSSSSFECTDCTEQGGSHDGSDDNIIPGLDENNIAMSCLARSSRSDNGAALALVNRRLNSLVRNGELYVLRRRLGIVEHWIYFLCTLVACEAFDPRQQRWMHLPRMPSDDCFTFADKESLAVGTTLLVFGREVLGFAIW</sequence>
<reference evidence="3 4" key="1">
    <citation type="journal article" date="2021" name="Nat. Plants">
        <title>The Taxus genome provides insights into paclitaxel biosynthesis.</title>
        <authorList>
            <person name="Xiong X."/>
            <person name="Gou J."/>
            <person name="Liao Q."/>
            <person name="Li Y."/>
            <person name="Zhou Q."/>
            <person name="Bi G."/>
            <person name="Li C."/>
            <person name="Du R."/>
            <person name="Wang X."/>
            <person name="Sun T."/>
            <person name="Guo L."/>
            <person name="Liang H."/>
            <person name="Lu P."/>
            <person name="Wu Y."/>
            <person name="Zhang Z."/>
            <person name="Ro D.K."/>
            <person name="Shang Y."/>
            <person name="Huang S."/>
            <person name="Yan J."/>
        </authorList>
    </citation>
    <scope>NUCLEOTIDE SEQUENCE [LARGE SCALE GENOMIC DNA]</scope>
    <source>
        <strain evidence="3">Ta-2019</strain>
    </source>
</reference>
<evidence type="ECO:0000313" key="3">
    <source>
        <dbReference type="EMBL" id="KAH9289072.1"/>
    </source>
</evidence>
<protein>
    <submittedName>
        <fullName evidence="3">Uncharacterized protein</fullName>
    </submittedName>
</protein>
<dbReference type="PANTHER" id="PTHR46122:SF1">
    <property type="entry name" value="F-BOX DOMAIN-CONTAINING PROTEIN"/>
    <property type="match status" value="1"/>
</dbReference>
<feature type="non-terminal residue" evidence="3">
    <location>
        <position position="326"/>
    </location>
</feature>
<dbReference type="PANTHER" id="PTHR46122">
    <property type="entry name" value="GALACTOSE OXIDASE/KELCH REPEAT PROTEIN-RELATED"/>
    <property type="match status" value="1"/>
</dbReference>
<dbReference type="Proteomes" id="UP000824469">
    <property type="component" value="Unassembled WGS sequence"/>
</dbReference>
<evidence type="ECO:0000313" key="4">
    <source>
        <dbReference type="Proteomes" id="UP000824469"/>
    </source>
</evidence>
<keyword evidence="1" id="KW-0880">Kelch repeat</keyword>
<dbReference type="AlphaFoldDB" id="A0AA38C377"/>
<gene>
    <name evidence="3" type="ORF">KI387_033189</name>
</gene>
<evidence type="ECO:0000256" key="2">
    <source>
        <dbReference type="ARBA" id="ARBA00022737"/>
    </source>
</evidence>
<accession>A0AA38C377</accession>
<keyword evidence="2" id="KW-0677">Repeat</keyword>
<name>A0AA38C377_TAXCH</name>